<dbReference type="InterPro" id="IPR011990">
    <property type="entry name" value="TPR-like_helical_dom_sf"/>
</dbReference>
<dbReference type="InterPro" id="IPR019734">
    <property type="entry name" value="TPR_rpt"/>
</dbReference>
<evidence type="ECO:0000256" key="3">
    <source>
        <dbReference type="PROSITE-ProRule" id="PRU00339"/>
    </source>
</evidence>
<evidence type="ECO:0000259" key="5">
    <source>
        <dbReference type="Pfam" id="PF23892"/>
    </source>
</evidence>
<keyword evidence="1" id="KW-0677">Repeat</keyword>
<evidence type="ECO:0000313" key="8">
    <source>
        <dbReference type="Proteomes" id="UP001222275"/>
    </source>
</evidence>
<evidence type="ECO:0000256" key="1">
    <source>
        <dbReference type="ARBA" id="ARBA00022737"/>
    </source>
</evidence>
<name>A0ABY8CCE7_9GAMM</name>
<feature type="domain" description="Cytochrome c-type biogenesis protein H TPR" evidence="6">
    <location>
        <begin position="80"/>
        <end position="198"/>
    </location>
</feature>
<reference evidence="7 8" key="1">
    <citation type="submission" date="2022-06" db="EMBL/GenBank/DDBJ databases">
        <title>Thiomicrohabdus sp. nov, an obligately chemolithoautotrophic, sulfur-oxidizing bacterium isolated from beach of Guanyin Mountain. Amoy.</title>
        <authorList>
            <person name="Zhu H."/>
        </authorList>
    </citation>
    <scope>NUCLEOTIDE SEQUENCE [LARGE SCALE GENOMIC DNA]</scope>
    <source>
        <strain evidence="7 8">XGS-01</strain>
    </source>
</reference>
<evidence type="ECO:0000256" key="4">
    <source>
        <dbReference type="SAM" id="Phobius"/>
    </source>
</evidence>
<keyword evidence="4" id="KW-0812">Transmembrane</keyword>
<feature type="domain" description="Cytochrome c-type biogenesis protein H Ig-like" evidence="5">
    <location>
        <begin position="249"/>
        <end position="325"/>
    </location>
</feature>
<keyword evidence="8" id="KW-1185">Reference proteome</keyword>
<dbReference type="SUPFAM" id="SSF48452">
    <property type="entry name" value="TPR-like"/>
    <property type="match status" value="1"/>
</dbReference>
<dbReference type="InterPro" id="IPR056412">
    <property type="entry name" value="Ig_CycH"/>
</dbReference>
<accession>A0ABY8CCE7</accession>
<organism evidence="7 8">
    <name type="scientific">Thiomicrorhabdus lithotrophica</name>
    <dbReference type="NCBI Taxonomy" id="2949997"/>
    <lineage>
        <taxon>Bacteria</taxon>
        <taxon>Pseudomonadati</taxon>
        <taxon>Pseudomonadota</taxon>
        <taxon>Gammaproteobacteria</taxon>
        <taxon>Thiotrichales</taxon>
        <taxon>Piscirickettsiaceae</taxon>
        <taxon>Thiomicrorhabdus</taxon>
    </lineage>
</organism>
<dbReference type="PANTHER" id="PTHR47870">
    <property type="entry name" value="CYTOCHROME C-TYPE BIOGENESIS PROTEIN CCMH"/>
    <property type="match status" value="1"/>
</dbReference>
<feature type="transmembrane region" description="Helical" evidence="4">
    <location>
        <begin position="6"/>
        <end position="25"/>
    </location>
</feature>
<feature type="transmembrane region" description="Helical" evidence="4">
    <location>
        <begin position="37"/>
        <end position="57"/>
    </location>
</feature>
<dbReference type="EMBL" id="CP102381">
    <property type="protein sequence ID" value="WEJ62221.1"/>
    <property type="molecule type" value="Genomic_DNA"/>
</dbReference>
<dbReference type="Proteomes" id="UP001222275">
    <property type="component" value="Chromosome"/>
</dbReference>
<dbReference type="PANTHER" id="PTHR47870:SF4">
    <property type="entry name" value="CYTOCHROME C-TYPE BIOGENESIS PROTEIN CYCH"/>
    <property type="match status" value="1"/>
</dbReference>
<evidence type="ECO:0000259" key="6">
    <source>
        <dbReference type="Pfam" id="PF23914"/>
    </source>
</evidence>
<proteinExistence type="predicted"/>
<keyword evidence="2 3" id="KW-0802">TPR repeat</keyword>
<dbReference type="PROSITE" id="PS50005">
    <property type="entry name" value="TPR"/>
    <property type="match status" value="1"/>
</dbReference>
<keyword evidence="4" id="KW-0472">Membrane</keyword>
<evidence type="ECO:0000256" key="2">
    <source>
        <dbReference type="ARBA" id="ARBA00022803"/>
    </source>
</evidence>
<feature type="repeat" description="TPR" evidence="3">
    <location>
        <begin position="92"/>
        <end position="125"/>
    </location>
</feature>
<sequence>MTTLSIGLSILVTIALLILLLPIATKSQLKNDTPAKKAIIAIAIFVPVFTMVSYFSLGTPEFAEMATEQAPPPMTTLVDELELKLAQKPKDINGWLLLGRSYMVTENYAKATYAFEKAIALEPNNLNAILPLADALAVIAGGNLKGRPYQLLLQAYDLEPKNEMTLWLLGMAEKQKGNKLLAKKYWQTLYELLPENSKDRTKVTSLLASIGSKTEHSSPVTKPQTLAVNEKKLTQKETPINTEVPIVFKISESVRAKIANSNVFIYAKQAQGMPMPIAAQRYKGSDLPNQIVLNKGDELMPGRSLNQFKEFVIGVKISAGDAMQGNTLFKKEQFISRQETAQFIITF</sequence>
<evidence type="ECO:0000313" key="7">
    <source>
        <dbReference type="EMBL" id="WEJ62221.1"/>
    </source>
</evidence>
<dbReference type="Gene3D" id="1.25.40.10">
    <property type="entry name" value="Tetratricopeptide repeat domain"/>
    <property type="match status" value="1"/>
</dbReference>
<dbReference type="Pfam" id="PF23914">
    <property type="entry name" value="TPR_CcmH_CycH"/>
    <property type="match status" value="1"/>
</dbReference>
<gene>
    <name evidence="7" type="ORF">NR989_09395</name>
</gene>
<protein>
    <submittedName>
        <fullName evidence="7">Tetratricopeptide repeat protein</fullName>
    </submittedName>
</protein>
<dbReference type="InterPro" id="IPR056413">
    <property type="entry name" value="TPR_CcmH_CycH"/>
</dbReference>
<dbReference type="Pfam" id="PF23892">
    <property type="entry name" value="Ig_CycH"/>
    <property type="match status" value="1"/>
</dbReference>
<dbReference type="InterPro" id="IPR051263">
    <property type="entry name" value="C-type_cytochrome_biogenesis"/>
</dbReference>
<dbReference type="RefSeq" id="WP_275594479.1">
    <property type="nucleotide sequence ID" value="NZ_CP102381.1"/>
</dbReference>
<keyword evidence="4" id="KW-1133">Transmembrane helix</keyword>
<dbReference type="SMART" id="SM00028">
    <property type="entry name" value="TPR"/>
    <property type="match status" value="2"/>
</dbReference>